<evidence type="ECO:0000256" key="2">
    <source>
        <dbReference type="ARBA" id="ARBA00004613"/>
    </source>
</evidence>
<sequence>MGVSLPRTSVFLATLAVTATLFTGAQGFIRVQNGLFVDDQCKEFTFSGYNTWQPIESALNICCGGYEALVGQFKEAARQNFTVVRMFGFPVQRGFNLQTAAGVYNEQAFKGMDTVIAEAARNNVKLVIALMNNWNYNPLQTDWKCSYTNWTTTAMGCDDFYTDPNAIQLYKNHVRTMLTRVNTVTGLEYGSDPTIMAWNLMNEPRNEKPNGAQEIQSWITEVAPYLKSLAPNQLVTVGEDGFYQPANCQANQANPVPTTNGGPGGAWPVMTGNDFLPNHMANGIDYASIHMWPDNWGRTDKAFGTTWLNAHIADVKYLGKPLVLEEFGKAVGGYLPIDKQEGPEAQYSYYKQTYDTAQASLQGNTGLKGIMFWRWAGVDPTAKLADFDEAATIASNSSVFTDIIQPFTAFVANNNASPNRPAVAGCTPVQGAPTTTTAKSAASAALPPATAVPPTTGATAAGSGAAAGGRRLMQGPTAPAPAAAGGVSQNFVGASTFATPAGITAANINSKVTC</sequence>
<feature type="domain" description="Glycoside hydrolase family 5" evidence="11">
    <location>
        <begin position="27"/>
        <end position="244"/>
    </location>
</feature>
<dbReference type="InterPro" id="IPR017853">
    <property type="entry name" value="GH"/>
</dbReference>
<dbReference type="InterPro" id="IPR001547">
    <property type="entry name" value="Glyco_hydro_5"/>
</dbReference>
<comment type="similarity">
    <text evidence="3">Belongs to the glycosyl hydrolase 5 (cellulase A) family.</text>
</comment>
<reference evidence="12" key="1">
    <citation type="journal article" date="2020" name="Microb. Ecol.">
        <title>The Under-explored Extracellular Proteome of Aero-Terrestrial Microalgae Provides Clues on Different Mechanisms of Desiccation Tolerance in Non-Model Organisms.</title>
        <authorList>
            <person name="Gonzalez-Hourcade M."/>
            <person name="Del Campo E.M."/>
            <person name="Casano L.M."/>
        </authorList>
    </citation>
    <scope>NUCLEOTIDE SEQUENCE</scope>
    <source>
        <strain evidence="12">SAG 216-12</strain>
    </source>
</reference>
<evidence type="ECO:0000259" key="11">
    <source>
        <dbReference type="Pfam" id="PF26410"/>
    </source>
</evidence>
<organism evidence="12">
    <name type="scientific">Pseudococcomyxa simplex</name>
    <dbReference type="NCBI Taxonomy" id="464287"/>
    <lineage>
        <taxon>Eukaryota</taxon>
        <taxon>Viridiplantae</taxon>
        <taxon>Chlorophyta</taxon>
        <taxon>core chlorophytes</taxon>
        <taxon>Trebouxiophyceae</taxon>
        <taxon>Chlorellales</taxon>
        <taxon>Oocystaceae</taxon>
        <taxon>Pseudococcomyxa</taxon>
    </lineage>
</organism>
<comment type="catalytic activity">
    <reaction evidence="1">
        <text>Random hydrolysis of (1-&gt;4)-beta-D-mannosidic linkages in mannans, galactomannans and glucomannans.</text>
        <dbReference type="EC" id="3.2.1.78"/>
    </reaction>
</comment>
<evidence type="ECO:0000256" key="1">
    <source>
        <dbReference type="ARBA" id="ARBA00001678"/>
    </source>
</evidence>
<evidence type="ECO:0000256" key="4">
    <source>
        <dbReference type="ARBA" id="ARBA00012706"/>
    </source>
</evidence>
<dbReference type="GO" id="GO:0000272">
    <property type="term" value="P:polysaccharide catabolic process"/>
    <property type="evidence" value="ECO:0007669"/>
    <property type="project" value="InterPro"/>
</dbReference>
<dbReference type="InterPro" id="IPR045053">
    <property type="entry name" value="MAN-like"/>
</dbReference>
<keyword evidence="5" id="KW-0964">Secreted</keyword>
<evidence type="ECO:0000256" key="10">
    <source>
        <dbReference type="SAM" id="SignalP"/>
    </source>
</evidence>
<feature type="domain" description="Glycoside hydrolase family 5" evidence="11">
    <location>
        <begin position="273"/>
        <end position="387"/>
    </location>
</feature>
<feature type="region of interest" description="Disordered" evidence="9">
    <location>
        <begin position="447"/>
        <end position="483"/>
    </location>
</feature>
<dbReference type="PANTHER" id="PTHR31451">
    <property type="match status" value="1"/>
</dbReference>
<dbReference type="Gene3D" id="3.20.20.80">
    <property type="entry name" value="Glycosidases"/>
    <property type="match status" value="1"/>
</dbReference>
<dbReference type="GO" id="GO:0005576">
    <property type="term" value="C:extracellular region"/>
    <property type="evidence" value="ECO:0007669"/>
    <property type="project" value="UniProtKB-SubCell"/>
</dbReference>
<accession>A0A7L9QDY3</accession>
<name>A0A7L9QDY3_9CHLO</name>
<dbReference type="GO" id="GO:0016985">
    <property type="term" value="F:mannan endo-1,4-beta-mannosidase activity"/>
    <property type="evidence" value="ECO:0007669"/>
    <property type="project" value="UniProtKB-EC"/>
</dbReference>
<evidence type="ECO:0000313" key="12">
    <source>
        <dbReference type="EMBL" id="QOL01080.1"/>
    </source>
</evidence>
<feature type="compositionally biased region" description="Low complexity" evidence="9">
    <location>
        <begin position="447"/>
        <end position="464"/>
    </location>
</feature>
<proteinExistence type="evidence at transcript level"/>
<keyword evidence="6 10" id="KW-0732">Signal</keyword>
<dbReference type="SUPFAM" id="SSF51445">
    <property type="entry name" value="(Trans)glycosidases"/>
    <property type="match status" value="1"/>
</dbReference>
<feature type="signal peptide" evidence="10">
    <location>
        <begin position="1"/>
        <end position="27"/>
    </location>
</feature>
<evidence type="ECO:0000256" key="3">
    <source>
        <dbReference type="ARBA" id="ARBA00005641"/>
    </source>
</evidence>
<keyword evidence="8" id="KW-0326">Glycosidase</keyword>
<evidence type="ECO:0000256" key="5">
    <source>
        <dbReference type="ARBA" id="ARBA00022525"/>
    </source>
</evidence>
<dbReference type="EC" id="3.2.1.78" evidence="4"/>
<dbReference type="Pfam" id="PF26410">
    <property type="entry name" value="GH5_mannosidase"/>
    <property type="match status" value="2"/>
</dbReference>
<evidence type="ECO:0000256" key="8">
    <source>
        <dbReference type="ARBA" id="ARBA00023295"/>
    </source>
</evidence>
<evidence type="ECO:0000256" key="7">
    <source>
        <dbReference type="ARBA" id="ARBA00022801"/>
    </source>
</evidence>
<keyword evidence="7" id="KW-0378">Hydrolase</keyword>
<evidence type="ECO:0000256" key="9">
    <source>
        <dbReference type="SAM" id="MobiDB-lite"/>
    </source>
</evidence>
<dbReference type="AlphaFoldDB" id="A0A7L9QDY3"/>
<feature type="chain" id="PRO_5029454517" description="mannan endo-1,4-beta-mannosidase" evidence="10">
    <location>
        <begin position="28"/>
        <end position="514"/>
    </location>
</feature>
<dbReference type="EMBL" id="MT438833">
    <property type="protein sequence ID" value="QOL01080.1"/>
    <property type="molecule type" value="mRNA"/>
</dbReference>
<evidence type="ECO:0000256" key="6">
    <source>
        <dbReference type="ARBA" id="ARBA00022729"/>
    </source>
</evidence>
<protein>
    <recommendedName>
        <fullName evidence="4">mannan endo-1,4-beta-mannosidase</fullName>
        <ecNumber evidence="4">3.2.1.78</ecNumber>
    </recommendedName>
</protein>
<dbReference type="PANTHER" id="PTHR31451:SF39">
    <property type="entry name" value="MANNAN ENDO-1,4-BETA-MANNOSIDASE 1"/>
    <property type="match status" value="1"/>
</dbReference>
<comment type="subcellular location">
    <subcellularLocation>
        <location evidence="2">Secreted</location>
    </subcellularLocation>
</comment>